<keyword evidence="4" id="KW-1185">Reference proteome</keyword>
<feature type="compositionally biased region" description="Polar residues" evidence="1">
    <location>
        <begin position="51"/>
        <end position="70"/>
    </location>
</feature>
<accession>A0A2J6PRM1</accession>
<feature type="region of interest" description="Disordered" evidence="1">
    <location>
        <begin position="44"/>
        <end position="70"/>
    </location>
</feature>
<keyword evidence="2" id="KW-0812">Transmembrane</keyword>
<evidence type="ECO:0000313" key="3">
    <source>
        <dbReference type="EMBL" id="PMD16674.1"/>
    </source>
</evidence>
<evidence type="ECO:0000256" key="2">
    <source>
        <dbReference type="SAM" id="Phobius"/>
    </source>
</evidence>
<organism evidence="3 4">
    <name type="scientific">Hyaloscypha hepaticicola</name>
    <dbReference type="NCBI Taxonomy" id="2082293"/>
    <lineage>
        <taxon>Eukaryota</taxon>
        <taxon>Fungi</taxon>
        <taxon>Dikarya</taxon>
        <taxon>Ascomycota</taxon>
        <taxon>Pezizomycotina</taxon>
        <taxon>Leotiomycetes</taxon>
        <taxon>Helotiales</taxon>
        <taxon>Hyaloscyphaceae</taxon>
        <taxon>Hyaloscypha</taxon>
    </lineage>
</organism>
<sequence length="211" mass="23432">MAFRTYGLPYTWVFAEPASPHVKRLVRYPTVEIRDLRESRAALHPGRASGNPATLLSKTSTNIKASTGPPSQNFCKSKRIPLQYTASPPNNLNSHFTNHLLKESKNLFSRSLSADTKINLILGVFTIVTGVLSTLLAWALWRLTRDRRRQLGYETLFPHSSKLSTATDINLIIGVFTVVTGPTIDADAIELAPAPRPQFGYEVALRFGRNV</sequence>
<dbReference type="Proteomes" id="UP000235672">
    <property type="component" value="Unassembled WGS sequence"/>
</dbReference>
<dbReference type="EMBL" id="KZ613504">
    <property type="protein sequence ID" value="PMD16674.1"/>
    <property type="molecule type" value="Genomic_DNA"/>
</dbReference>
<evidence type="ECO:0000256" key="1">
    <source>
        <dbReference type="SAM" id="MobiDB-lite"/>
    </source>
</evidence>
<evidence type="ECO:0000313" key="4">
    <source>
        <dbReference type="Proteomes" id="UP000235672"/>
    </source>
</evidence>
<reference evidence="3 4" key="1">
    <citation type="submission" date="2016-05" db="EMBL/GenBank/DDBJ databases">
        <title>A degradative enzymes factory behind the ericoid mycorrhizal symbiosis.</title>
        <authorList>
            <consortium name="DOE Joint Genome Institute"/>
            <person name="Martino E."/>
            <person name="Morin E."/>
            <person name="Grelet G."/>
            <person name="Kuo A."/>
            <person name="Kohler A."/>
            <person name="Daghino S."/>
            <person name="Barry K."/>
            <person name="Choi C."/>
            <person name="Cichocki N."/>
            <person name="Clum A."/>
            <person name="Copeland A."/>
            <person name="Hainaut M."/>
            <person name="Haridas S."/>
            <person name="Labutti K."/>
            <person name="Lindquist E."/>
            <person name="Lipzen A."/>
            <person name="Khouja H.-R."/>
            <person name="Murat C."/>
            <person name="Ohm R."/>
            <person name="Olson A."/>
            <person name="Spatafora J."/>
            <person name="Veneault-Fourrey C."/>
            <person name="Henrissat B."/>
            <person name="Grigoriev I."/>
            <person name="Martin F."/>
            <person name="Perotto S."/>
        </authorList>
    </citation>
    <scope>NUCLEOTIDE SEQUENCE [LARGE SCALE GENOMIC DNA]</scope>
    <source>
        <strain evidence="3 4">UAMH 7357</strain>
    </source>
</reference>
<name>A0A2J6PRM1_9HELO</name>
<proteinExistence type="predicted"/>
<gene>
    <name evidence="3" type="ORF">NA56DRAFT_708568</name>
</gene>
<feature type="transmembrane region" description="Helical" evidence="2">
    <location>
        <begin position="120"/>
        <end position="141"/>
    </location>
</feature>
<protein>
    <submittedName>
        <fullName evidence="3">Uncharacterized protein</fullName>
    </submittedName>
</protein>
<keyword evidence="2" id="KW-1133">Transmembrane helix</keyword>
<dbReference type="OrthoDB" id="3514740at2759"/>
<keyword evidence="2" id="KW-0472">Membrane</keyword>
<dbReference type="AlphaFoldDB" id="A0A2J6PRM1"/>